<evidence type="ECO:0000256" key="1">
    <source>
        <dbReference type="ARBA" id="ARBA00022741"/>
    </source>
</evidence>
<dbReference type="GO" id="GO:0005524">
    <property type="term" value="F:ATP binding"/>
    <property type="evidence" value="ECO:0007669"/>
    <property type="project" value="UniProtKB-KW"/>
</dbReference>
<sequence length="365" mass="41355">METNVVLVLLVGLPGSGKTTLCRALKAHHEEHHNSGRLVVIHLCYDDLIPLSVQREFAEQKRTEGQWYGEDLKGIKGEEGEEKSCKVNDMKGSKDREEDKDGEDSVTNGIGDDWKSARRKVHTQVDWFVQYLTTGKAESGVENFFNVSLEELRSGSKYVILLDDNFYYRSMRYEYFQLARRHSAAFCQLYLHCSMEEAVLHNDMREERVPTGVVTTMAERLQAPQAHLHPWEANTCVLNTGVGQVSEALDAIIQSFQQGLNPLQDREQEVAEARRRCSESVVHQADLCLRAIVKHLVKEQLQQVDKRSSPASQVAARINAARQAVLASLRAGAEVPHHLAETITQDNKHEFETFLEAEMKKIISE</sequence>
<reference evidence="4" key="1">
    <citation type="submission" date="2015-09" db="EMBL/GenBank/DDBJ databases">
        <title>Scylla olivacea transcriptome.</title>
        <authorList>
            <person name="Ikhwanuddin M."/>
        </authorList>
    </citation>
    <scope>NUCLEOTIDE SEQUENCE</scope>
</reference>
<dbReference type="Pfam" id="PF08433">
    <property type="entry name" value="KTI12"/>
    <property type="match status" value="1"/>
</dbReference>
<proteinExistence type="predicted"/>
<evidence type="ECO:0008006" key="5">
    <source>
        <dbReference type="Google" id="ProtNLM"/>
    </source>
</evidence>
<dbReference type="SUPFAM" id="SSF52540">
    <property type="entry name" value="P-loop containing nucleoside triphosphate hydrolases"/>
    <property type="match status" value="1"/>
</dbReference>
<dbReference type="GO" id="GO:0000049">
    <property type="term" value="F:tRNA binding"/>
    <property type="evidence" value="ECO:0007669"/>
    <property type="project" value="TreeGrafter"/>
</dbReference>
<feature type="compositionally biased region" description="Basic and acidic residues" evidence="3">
    <location>
        <begin position="79"/>
        <end position="99"/>
    </location>
</feature>
<dbReference type="InterPro" id="IPR027417">
    <property type="entry name" value="P-loop_NTPase"/>
</dbReference>
<protein>
    <recommendedName>
        <fullName evidence="5">L-seryl-tRNA(Sec) kinase</fullName>
    </recommendedName>
</protein>
<dbReference type="EMBL" id="GDRN01085054">
    <property type="protein sequence ID" value="JAI61405.1"/>
    <property type="molecule type" value="Transcribed_RNA"/>
</dbReference>
<dbReference type="InterPro" id="IPR052648">
    <property type="entry name" value="Ser-tRNA(Sec)_kinase"/>
</dbReference>
<keyword evidence="1" id="KW-0547">Nucleotide-binding</keyword>
<dbReference type="InterPro" id="IPR013641">
    <property type="entry name" value="KTI12/PSTK"/>
</dbReference>
<dbReference type="PANTHER" id="PTHR20873:SF0">
    <property type="entry name" value="L-SERYL-TRNA(SEC) KINASE"/>
    <property type="match status" value="1"/>
</dbReference>
<accession>A0A0P4VZA8</accession>
<feature type="region of interest" description="Disordered" evidence="3">
    <location>
        <begin position="79"/>
        <end position="109"/>
    </location>
</feature>
<keyword evidence="2" id="KW-0067">ATP-binding</keyword>
<evidence type="ECO:0000256" key="2">
    <source>
        <dbReference type="ARBA" id="ARBA00022840"/>
    </source>
</evidence>
<evidence type="ECO:0000256" key="3">
    <source>
        <dbReference type="SAM" id="MobiDB-lite"/>
    </source>
</evidence>
<dbReference type="PANTHER" id="PTHR20873">
    <property type="entry name" value="L-SERYL-TRNA(SEC) KINASE"/>
    <property type="match status" value="1"/>
</dbReference>
<dbReference type="GO" id="GO:0016301">
    <property type="term" value="F:kinase activity"/>
    <property type="evidence" value="ECO:0007669"/>
    <property type="project" value="TreeGrafter"/>
</dbReference>
<dbReference type="AlphaFoldDB" id="A0A0P4VZA8"/>
<organism evidence="4">
    <name type="scientific">Scylla olivacea</name>
    <name type="common">Orange mud crab</name>
    <name type="synonym">Cancer olivacea</name>
    <dbReference type="NCBI Taxonomy" id="85551"/>
    <lineage>
        <taxon>Eukaryota</taxon>
        <taxon>Metazoa</taxon>
        <taxon>Ecdysozoa</taxon>
        <taxon>Arthropoda</taxon>
        <taxon>Crustacea</taxon>
        <taxon>Multicrustacea</taxon>
        <taxon>Malacostraca</taxon>
        <taxon>Eumalacostraca</taxon>
        <taxon>Eucarida</taxon>
        <taxon>Decapoda</taxon>
        <taxon>Pleocyemata</taxon>
        <taxon>Brachyura</taxon>
        <taxon>Eubrachyura</taxon>
        <taxon>Portunoidea</taxon>
        <taxon>Portunidae</taxon>
        <taxon>Portuninae</taxon>
        <taxon>Scylla</taxon>
    </lineage>
</organism>
<dbReference type="Gene3D" id="3.40.50.300">
    <property type="entry name" value="P-loop containing nucleotide triphosphate hydrolases"/>
    <property type="match status" value="1"/>
</dbReference>
<name>A0A0P4VZA8_SCYOL</name>
<evidence type="ECO:0000313" key="4">
    <source>
        <dbReference type="EMBL" id="JAI61405.1"/>
    </source>
</evidence>